<feature type="non-terminal residue" evidence="1">
    <location>
        <position position="1"/>
    </location>
</feature>
<dbReference type="InterPro" id="IPR029063">
    <property type="entry name" value="SAM-dependent_MTases_sf"/>
</dbReference>
<protein>
    <submittedName>
        <fullName evidence="1">Uncharacterized protein</fullName>
    </submittedName>
</protein>
<dbReference type="SUPFAM" id="SSF53335">
    <property type="entry name" value="S-adenosyl-L-methionine-dependent methyltransferases"/>
    <property type="match status" value="1"/>
</dbReference>
<dbReference type="Proteomes" id="UP000229952">
    <property type="component" value="Unassembled WGS sequence"/>
</dbReference>
<dbReference type="EMBL" id="PCRQ01000057">
    <property type="protein sequence ID" value="PIP24166.1"/>
    <property type="molecule type" value="Genomic_DNA"/>
</dbReference>
<name>A0A2G9YY46_9BACT</name>
<evidence type="ECO:0000313" key="1">
    <source>
        <dbReference type="EMBL" id="PIP24166.1"/>
    </source>
</evidence>
<dbReference type="Gene3D" id="3.40.50.150">
    <property type="entry name" value="Vaccinia Virus protein VP39"/>
    <property type="match status" value="1"/>
</dbReference>
<comment type="caution">
    <text evidence="1">The sequence shown here is derived from an EMBL/GenBank/DDBJ whole genome shotgun (WGS) entry which is preliminary data.</text>
</comment>
<accession>A0A2G9YY46</accession>
<sequence>TFSGFCQKCGAWYGQLGLEPTLDLYIEHLLRITAELKRVLKKSGVIFINFGTSYSNGKAKIVIKEWYD</sequence>
<gene>
    <name evidence="1" type="ORF">COX35_02215</name>
</gene>
<proteinExistence type="predicted"/>
<evidence type="ECO:0000313" key="2">
    <source>
        <dbReference type="Proteomes" id="UP000229952"/>
    </source>
</evidence>
<organism evidence="1 2">
    <name type="scientific">Candidatus Nealsonbacteria bacterium CG23_combo_of_CG06-09_8_20_14_all_37_18</name>
    <dbReference type="NCBI Taxonomy" id="1974720"/>
    <lineage>
        <taxon>Bacteria</taxon>
        <taxon>Candidatus Nealsoniibacteriota</taxon>
    </lineage>
</organism>
<reference evidence="1 2" key="1">
    <citation type="submission" date="2017-09" db="EMBL/GenBank/DDBJ databases">
        <title>Depth-based differentiation of microbial function through sediment-hosted aquifers and enrichment of novel symbionts in the deep terrestrial subsurface.</title>
        <authorList>
            <person name="Probst A.J."/>
            <person name="Ladd B."/>
            <person name="Jarett J.K."/>
            <person name="Geller-Mcgrath D.E."/>
            <person name="Sieber C.M."/>
            <person name="Emerson J.B."/>
            <person name="Anantharaman K."/>
            <person name="Thomas B.C."/>
            <person name="Malmstrom R."/>
            <person name="Stieglmeier M."/>
            <person name="Klingl A."/>
            <person name="Woyke T."/>
            <person name="Ryan C.M."/>
            <person name="Banfield J.F."/>
        </authorList>
    </citation>
    <scope>NUCLEOTIDE SEQUENCE [LARGE SCALE GENOMIC DNA]</scope>
    <source>
        <strain evidence="1">CG23_combo_of_CG06-09_8_20_14_all_37_18</strain>
    </source>
</reference>
<dbReference type="AlphaFoldDB" id="A0A2G9YY46"/>